<feature type="domain" description="Ribosomal protein L9" evidence="9">
    <location>
        <begin position="1"/>
        <end position="47"/>
    </location>
</feature>
<protein>
    <recommendedName>
        <fullName evidence="6 7">Large ribosomal subunit protein bL9</fullName>
    </recommendedName>
</protein>
<accession>A0ABN0B1V7</accession>
<dbReference type="SUPFAM" id="SSF55653">
    <property type="entry name" value="Ribosomal protein L9 C-domain"/>
    <property type="match status" value="1"/>
</dbReference>
<evidence type="ECO:0000256" key="5">
    <source>
        <dbReference type="ARBA" id="ARBA00023274"/>
    </source>
</evidence>
<dbReference type="InterPro" id="IPR009027">
    <property type="entry name" value="Ribosomal_bL9/RNase_H1_N"/>
</dbReference>
<evidence type="ECO:0000256" key="6">
    <source>
        <dbReference type="ARBA" id="ARBA00035292"/>
    </source>
</evidence>
<keyword evidence="3 7" id="KW-0694">RNA-binding</keyword>
<keyword evidence="2 7" id="KW-0699">rRNA-binding</keyword>
<dbReference type="InterPro" id="IPR020594">
    <property type="entry name" value="Ribosomal_bL9_bac/chp"/>
</dbReference>
<proteinExistence type="inferred from homology"/>
<dbReference type="InterPro" id="IPR020069">
    <property type="entry name" value="Ribosomal_bL9_C"/>
</dbReference>
<comment type="similarity">
    <text evidence="1 7">Belongs to the bacterial ribosomal protein bL9 family.</text>
</comment>
<feature type="domain" description="Large ribosomal subunit protein bL9 C-terminal" evidence="10">
    <location>
        <begin position="64"/>
        <end position="145"/>
    </location>
</feature>
<evidence type="ECO:0000256" key="4">
    <source>
        <dbReference type="ARBA" id="ARBA00022980"/>
    </source>
</evidence>
<evidence type="ECO:0000256" key="3">
    <source>
        <dbReference type="ARBA" id="ARBA00022884"/>
    </source>
</evidence>
<sequence length="180" mass="19634">MKVILLGELRGKGGEGDIVDVAQGYAENCLFPNKIAQPATPGNIKQLKERAHNIQQREEKRLSDARDMKAKLDDKQVFIEAKVGENNQLFGSITAAQIAKAINEQLSVEIDRKRISRGATIKTAGTHGVEINLYRDINARVSVTVGASMSEMKPSEEAAEAEADTQEAVDAEKQDASENE</sequence>
<feature type="region of interest" description="Disordered" evidence="8">
    <location>
        <begin position="148"/>
        <end position="180"/>
    </location>
</feature>
<dbReference type="Pfam" id="PF03948">
    <property type="entry name" value="Ribosomal_L9_C"/>
    <property type="match status" value="1"/>
</dbReference>
<keyword evidence="4 7" id="KW-0689">Ribosomal protein</keyword>
<dbReference type="InterPro" id="IPR020070">
    <property type="entry name" value="Ribosomal_bL9_N"/>
</dbReference>
<dbReference type="Pfam" id="PF01281">
    <property type="entry name" value="Ribosomal_L9_N"/>
    <property type="match status" value="1"/>
</dbReference>
<dbReference type="RefSeq" id="WP_006303579.1">
    <property type="nucleotide sequence ID" value="NZ_AEDQ01000007.1"/>
</dbReference>
<evidence type="ECO:0000256" key="8">
    <source>
        <dbReference type="SAM" id="MobiDB-lite"/>
    </source>
</evidence>
<dbReference type="PANTHER" id="PTHR21368">
    <property type="entry name" value="50S RIBOSOMAL PROTEIN L9"/>
    <property type="match status" value="1"/>
</dbReference>
<keyword evidence="12" id="KW-1185">Reference proteome</keyword>
<gene>
    <name evidence="7 11" type="primary">rplI</name>
    <name evidence="11" type="ORF">HMPREF9248_0032</name>
</gene>
<dbReference type="Proteomes" id="UP000004431">
    <property type="component" value="Unassembled WGS sequence"/>
</dbReference>
<dbReference type="HAMAP" id="MF_00503">
    <property type="entry name" value="Ribosomal_bL9"/>
    <property type="match status" value="1"/>
</dbReference>
<evidence type="ECO:0000313" key="12">
    <source>
        <dbReference type="Proteomes" id="UP000004431"/>
    </source>
</evidence>
<dbReference type="GO" id="GO:0005840">
    <property type="term" value="C:ribosome"/>
    <property type="evidence" value="ECO:0007669"/>
    <property type="project" value="UniProtKB-KW"/>
</dbReference>
<dbReference type="NCBIfam" id="TIGR00158">
    <property type="entry name" value="L9"/>
    <property type="match status" value="1"/>
</dbReference>
<comment type="function">
    <text evidence="7">Binds to the 23S rRNA.</text>
</comment>
<evidence type="ECO:0000259" key="9">
    <source>
        <dbReference type="Pfam" id="PF01281"/>
    </source>
</evidence>
<name>A0ABN0B1V7_9ACTN</name>
<feature type="compositionally biased region" description="Acidic residues" evidence="8">
    <location>
        <begin position="157"/>
        <end position="169"/>
    </location>
</feature>
<evidence type="ECO:0000256" key="2">
    <source>
        <dbReference type="ARBA" id="ARBA00022730"/>
    </source>
</evidence>
<evidence type="ECO:0000313" key="11">
    <source>
        <dbReference type="EMBL" id="EFL44641.1"/>
    </source>
</evidence>
<dbReference type="InterPro" id="IPR036935">
    <property type="entry name" value="Ribosomal_bL9_N_sf"/>
</dbReference>
<dbReference type="InterPro" id="IPR036791">
    <property type="entry name" value="Ribosomal_bL9_C_sf"/>
</dbReference>
<keyword evidence="5 7" id="KW-0687">Ribonucleoprotein</keyword>
<feature type="compositionally biased region" description="Basic and acidic residues" evidence="8">
    <location>
        <begin position="170"/>
        <end position="180"/>
    </location>
</feature>
<dbReference type="Gene3D" id="3.40.5.10">
    <property type="entry name" value="Ribosomal protein L9, N-terminal domain"/>
    <property type="match status" value="1"/>
</dbReference>
<dbReference type="InterPro" id="IPR000244">
    <property type="entry name" value="Ribosomal_bL9"/>
</dbReference>
<organism evidence="11 12">
    <name type="scientific">Fannyhessea vaginae PB189-T1-4</name>
    <dbReference type="NCBI Taxonomy" id="866774"/>
    <lineage>
        <taxon>Bacteria</taxon>
        <taxon>Bacillati</taxon>
        <taxon>Actinomycetota</taxon>
        <taxon>Coriobacteriia</taxon>
        <taxon>Coriobacteriales</taxon>
        <taxon>Atopobiaceae</taxon>
        <taxon>Fannyhessea</taxon>
    </lineage>
</organism>
<dbReference type="EMBL" id="AEDQ01000007">
    <property type="protein sequence ID" value="EFL44641.1"/>
    <property type="molecule type" value="Genomic_DNA"/>
</dbReference>
<comment type="caution">
    <text evidence="11">The sequence shown here is derived from an EMBL/GenBank/DDBJ whole genome shotgun (WGS) entry which is preliminary data.</text>
</comment>
<evidence type="ECO:0000256" key="1">
    <source>
        <dbReference type="ARBA" id="ARBA00010605"/>
    </source>
</evidence>
<evidence type="ECO:0000256" key="7">
    <source>
        <dbReference type="HAMAP-Rule" id="MF_00503"/>
    </source>
</evidence>
<reference evidence="11 12" key="1">
    <citation type="submission" date="2010-08" db="EMBL/GenBank/DDBJ databases">
        <authorList>
            <person name="Durkin A.S."/>
            <person name="Madupu R."/>
            <person name="Torralba M."/>
            <person name="Gillis M."/>
            <person name="Methe B."/>
            <person name="Sutton G."/>
            <person name="Nelson K.E."/>
        </authorList>
    </citation>
    <scope>NUCLEOTIDE SEQUENCE [LARGE SCALE GENOMIC DNA]</scope>
    <source>
        <strain evidence="11 12">PB189-T1-4</strain>
    </source>
</reference>
<evidence type="ECO:0000259" key="10">
    <source>
        <dbReference type="Pfam" id="PF03948"/>
    </source>
</evidence>
<dbReference type="SUPFAM" id="SSF55658">
    <property type="entry name" value="L9 N-domain-like"/>
    <property type="match status" value="1"/>
</dbReference>
<dbReference type="Gene3D" id="3.10.430.100">
    <property type="entry name" value="Ribosomal protein L9, C-terminal domain"/>
    <property type="match status" value="1"/>
</dbReference>